<evidence type="ECO:0000256" key="1">
    <source>
        <dbReference type="ARBA" id="ARBA00023002"/>
    </source>
</evidence>
<dbReference type="HOGENOM" id="CLU_026673_3_1_1"/>
<proteinExistence type="predicted"/>
<dbReference type="InterPro" id="IPR020843">
    <property type="entry name" value="ER"/>
</dbReference>
<evidence type="ECO:0000259" key="2">
    <source>
        <dbReference type="SMART" id="SM00829"/>
    </source>
</evidence>
<dbReference type="eggNOG" id="KOG1196">
    <property type="taxonomic scope" value="Eukaryota"/>
</dbReference>
<reference evidence="4" key="2">
    <citation type="submission" date="2010-04" db="EMBL/GenBank/DDBJ databases">
        <authorList>
            <person name="Buell R."/>
            <person name="Hamilton J."/>
            <person name="Hostetler J."/>
        </authorList>
    </citation>
    <scope>NUCLEOTIDE SEQUENCE [LARGE SCALE GENOMIC DNA]</scope>
    <source>
        <strain evidence="4">DAOM:BR144</strain>
    </source>
</reference>
<dbReference type="EnsemblProtists" id="PYU1_T009249">
    <property type="protein sequence ID" value="PYU1_T009249"/>
    <property type="gene ID" value="PYU1_G009231"/>
</dbReference>
<name>K3WWA1_GLOUD</name>
<dbReference type="InterPro" id="IPR051397">
    <property type="entry name" value="Zn-ADH-like_protein"/>
</dbReference>
<dbReference type="InterPro" id="IPR002364">
    <property type="entry name" value="Quin_OxRdtase/zeta-crystal_CS"/>
</dbReference>
<dbReference type="GO" id="GO:0016491">
    <property type="term" value="F:oxidoreductase activity"/>
    <property type="evidence" value="ECO:0007669"/>
    <property type="project" value="UniProtKB-KW"/>
</dbReference>
<organism evidence="3 4">
    <name type="scientific">Globisporangium ultimum (strain ATCC 200006 / CBS 805.95 / DAOM BR144)</name>
    <name type="common">Pythium ultimum</name>
    <dbReference type="NCBI Taxonomy" id="431595"/>
    <lineage>
        <taxon>Eukaryota</taxon>
        <taxon>Sar</taxon>
        <taxon>Stramenopiles</taxon>
        <taxon>Oomycota</taxon>
        <taxon>Peronosporomycetes</taxon>
        <taxon>Pythiales</taxon>
        <taxon>Pythiaceae</taxon>
        <taxon>Globisporangium</taxon>
    </lineage>
</organism>
<dbReference type="Proteomes" id="UP000019132">
    <property type="component" value="Unassembled WGS sequence"/>
</dbReference>
<dbReference type="InterPro" id="IPR013149">
    <property type="entry name" value="ADH-like_C"/>
</dbReference>
<dbReference type="SUPFAM" id="SSF51735">
    <property type="entry name" value="NAD(P)-binding Rossmann-fold domains"/>
    <property type="match status" value="1"/>
</dbReference>
<feature type="domain" description="Enoyl reductase (ER)" evidence="2">
    <location>
        <begin position="59"/>
        <end position="367"/>
    </location>
</feature>
<reference evidence="3" key="3">
    <citation type="submission" date="2015-02" db="UniProtKB">
        <authorList>
            <consortium name="EnsemblProtists"/>
        </authorList>
    </citation>
    <scope>IDENTIFICATION</scope>
    <source>
        <strain evidence="3">DAOM BR144</strain>
    </source>
</reference>
<dbReference type="Gene3D" id="3.40.50.720">
    <property type="entry name" value="NAD(P)-binding Rossmann-like Domain"/>
    <property type="match status" value="1"/>
</dbReference>
<dbReference type="STRING" id="431595.K3WWA1"/>
<dbReference type="SMART" id="SM00829">
    <property type="entry name" value="PKS_ER"/>
    <property type="match status" value="1"/>
</dbReference>
<dbReference type="InterPro" id="IPR036291">
    <property type="entry name" value="NAD(P)-bd_dom_sf"/>
</dbReference>
<reference evidence="4" key="1">
    <citation type="journal article" date="2010" name="Genome Biol.">
        <title>Genome sequence of the necrotrophic plant pathogen Pythium ultimum reveals original pathogenicity mechanisms and effector repertoire.</title>
        <authorList>
            <person name="Levesque C.A."/>
            <person name="Brouwer H."/>
            <person name="Cano L."/>
            <person name="Hamilton J.P."/>
            <person name="Holt C."/>
            <person name="Huitema E."/>
            <person name="Raffaele S."/>
            <person name="Robideau G.P."/>
            <person name="Thines M."/>
            <person name="Win J."/>
            <person name="Zerillo M.M."/>
            <person name="Beakes G.W."/>
            <person name="Boore J.L."/>
            <person name="Busam D."/>
            <person name="Dumas B."/>
            <person name="Ferriera S."/>
            <person name="Fuerstenberg S.I."/>
            <person name="Gachon C.M."/>
            <person name="Gaulin E."/>
            <person name="Govers F."/>
            <person name="Grenville-Briggs L."/>
            <person name="Horner N."/>
            <person name="Hostetler J."/>
            <person name="Jiang R.H."/>
            <person name="Johnson J."/>
            <person name="Krajaejun T."/>
            <person name="Lin H."/>
            <person name="Meijer H.J."/>
            <person name="Moore B."/>
            <person name="Morris P."/>
            <person name="Phuntmart V."/>
            <person name="Puiu D."/>
            <person name="Shetty J."/>
            <person name="Stajich J.E."/>
            <person name="Tripathy S."/>
            <person name="Wawra S."/>
            <person name="van West P."/>
            <person name="Whitty B.R."/>
            <person name="Coutinho P.M."/>
            <person name="Henrissat B."/>
            <person name="Martin F."/>
            <person name="Thomas P.D."/>
            <person name="Tyler B.M."/>
            <person name="De Vries R.P."/>
            <person name="Kamoun S."/>
            <person name="Yandell M."/>
            <person name="Tisserat N."/>
            <person name="Buell C.R."/>
        </authorList>
    </citation>
    <scope>NUCLEOTIDE SEQUENCE</scope>
    <source>
        <strain evidence="4">DAOM:BR144</strain>
    </source>
</reference>
<dbReference type="InterPro" id="IPR011032">
    <property type="entry name" value="GroES-like_sf"/>
</dbReference>
<dbReference type="InParanoid" id="K3WWA1"/>
<dbReference type="OMA" id="ISEYPHN"/>
<accession>K3WWA1</accession>
<dbReference type="PANTHER" id="PTHR43677">
    <property type="entry name" value="SHORT-CHAIN DEHYDROGENASE/REDUCTASE"/>
    <property type="match status" value="1"/>
</dbReference>
<keyword evidence="4" id="KW-1185">Reference proteome</keyword>
<dbReference type="EMBL" id="GL376632">
    <property type="status" value="NOT_ANNOTATED_CDS"/>
    <property type="molecule type" value="Genomic_DNA"/>
</dbReference>
<dbReference type="Pfam" id="PF08240">
    <property type="entry name" value="ADH_N"/>
    <property type="match status" value="1"/>
</dbReference>
<keyword evidence="1" id="KW-0560">Oxidoreductase</keyword>
<dbReference type="Gene3D" id="3.90.180.10">
    <property type="entry name" value="Medium-chain alcohol dehydrogenases, catalytic domain"/>
    <property type="match status" value="1"/>
</dbReference>
<dbReference type="SUPFAM" id="SSF50129">
    <property type="entry name" value="GroES-like"/>
    <property type="match status" value="1"/>
</dbReference>
<dbReference type="PANTHER" id="PTHR43677:SF3">
    <property type="entry name" value="PROSTAGLANDIN REDUCTASE 3"/>
    <property type="match status" value="1"/>
</dbReference>
<dbReference type="CDD" id="cd08250">
    <property type="entry name" value="Mgc45594_like"/>
    <property type="match status" value="1"/>
</dbReference>
<sequence length="370" mass="39617">MTSNSLVDIINCDLVTRSQLLILHKLTTKISYRSTAKAIPSYRSVQVHTLSTDFRAATKIIDVPELPTASAGHVVVKNHFVGINATDINITAGGYGSRVLPFLCGLEAAGIVTEVGPDVETFKVGDAVVYQKFGAFSEFTQVQASTVTKTPVLTPAVLPLTVCGVSASIALEQVGQMKKGGETVLVTAAAGGTGQFVVQLAKLAGNHVIGTCSSDEKVEYLKSLGCDRVINYTKEDVNTVLKAEYPKGVDLVFEAVGGDMFKAAVDNIAVHGRIIVFGYISNYHEADKQLLVSQVNPTLLMKSASVRGFLLHNHEPHIADHIARLLALIEKGKLTPGMDPTEYTGLEAIPKAIDRMYNKQNVGKLVVKLA</sequence>
<evidence type="ECO:0000313" key="4">
    <source>
        <dbReference type="Proteomes" id="UP000019132"/>
    </source>
</evidence>
<dbReference type="AlphaFoldDB" id="K3WWA1"/>
<dbReference type="PROSITE" id="PS01162">
    <property type="entry name" value="QOR_ZETA_CRYSTAL"/>
    <property type="match status" value="1"/>
</dbReference>
<protein>
    <recommendedName>
        <fullName evidence="2">Enoyl reductase (ER) domain-containing protein</fullName>
    </recommendedName>
</protein>
<dbReference type="InterPro" id="IPR013154">
    <property type="entry name" value="ADH-like_N"/>
</dbReference>
<evidence type="ECO:0000313" key="3">
    <source>
        <dbReference type="EnsemblProtists" id="PYU1_T009249"/>
    </source>
</evidence>
<dbReference type="GO" id="GO:0008270">
    <property type="term" value="F:zinc ion binding"/>
    <property type="evidence" value="ECO:0007669"/>
    <property type="project" value="InterPro"/>
</dbReference>
<dbReference type="VEuPathDB" id="FungiDB:PYU1_G009231"/>
<dbReference type="GO" id="GO:0005739">
    <property type="term" value="C:mitochondrion"/>
    <property type="evidence" value="ECO:0007669"/>
    <property type="project" value="TreeGrafter"/>
</dbReference>
<dbReference type="Pfam" id="PF00107">
    <property type="entry name" value="ADH_zinc_N"/>
    <property type="match status" value="1"/>
</dbReference>
<dbReference type="FunFam" id="3.40.50.720:FF:000121">
    <property type="entry name" value="Prostaglandin reductase 2"/>
    <property type="match status" value="1"/>
</dbReference>